<dbReference type="RefSeq" id="WP_345343613.1">
    <property type="nucleotide sequence ID" value="NZ_BAABFB010000029.1"/>
</dbReference>
<accession>A0ABP8P0V1</accession>
<dbReference type="InterPro" id="IPR007061">
    <property type="entry name" value="MST-like"/>
</dbReference>
<dbReference type="Gene3D" id="1.20.120.450">
    <property type="entry name" value="dinb family like domain"/>
    <property type="match status" value="1"/>
</dbReference>
<evidence type="ECO:0000313" key="2">
    <source>
        <dbReference type="Proteomes" id="UP001501183"/>
    </source>
</evidence>
<gene>
    <name evidence="1" type="ORF">GCM10023094_17130</name>
</gene>
<evidence type="ECO:0000313" key="1">
    <source>
        <dbReference type="EMBL" id="GAA4476674.1"/>
    </source>
</evidence>
<keyword evidence="2" id="KW-1185">Reference proteome</keyword>
<name>A0ABP8P0V1_9NOCA</name>
<sequence>MTTDSRNTAKSDVLDLLAEQRRTFLITFRGLDEVGARTRSTAGELTLIALLKHVTGTERGWVRTLVERDENAEFDMAAGTASWTVGADETLAALLADYARAAEETEAAVRDIDLDVPVPLPTAPWSPEREWWSGIKILMHILRETAQHAGHADIIRESLDGANTTMQLGADAGMEF</sequence>
<reference evidence="2" key="1">
    <citation type="journal article" date="2019" name="Int. J. Syst. Evol. Microbiol.">
        <title>The Global Catalogue of Microorganisms (GCM) 10K type strain sequencing project: providing services to taxonomists for standard genome sequencing and annotation.</title>
        <authorList>
            <consortium name="The Broad Institute Genomics Platform"/>
            <consortium name="The Broad Institute Genome Sequencing Center for Infectious Disease"/>
            <person name="Wu L."/>
            <person name="Ma J."/>
        </authorList>
    </citation>
    <scope>NUCLEOTIDE SEQUENCE [LARGE SCALE GENOMIC DNA]</scope>
    <source>
        <strain evidence="2">JCM 32206</strain>
    </source>
</reference>
<comment type="caution">
    <text evidence="1">The sequence shown here is derived from an EMBL/GenBank/DDBJ whole genome shotgun (WGS) entry which is preliminary data.</text>
</comment>
<dbReference type="EMBL" id="BAABFB010000029">
    <property type="protein sequence ID" value="GAA4476674.1"/>
    <property type="molecule type" value="Genomic_DNA"/>
</dbReference>
<organism evidence="1 2">
    <name type="scientific">Rhodococcus olei</name>
    <dbReference type="NCBI Taxonomy" id="2161675"/>
    <lineage>
        <taxon>Bacteria</taxon>
        <taxon>Bacillati</taxon>
        <taxon>Actinomycetota</taxon>
        <taxon>Actinomycetes</taxon>
        <taxon>Mycobacteriales</taxon>
        <taxon>Nocardiaceae</taxon>
        <taxon>Rhodococcus</taxon>
    </lineage>
</organism>
<protein>
    <submittedName>
        <fullName evidence="1">DinB family protein</fullName>
    </submittedName>
</protein>
<dbReference type="InterPro" id="IPR034660">
    <property type="entry name" value="DinB/YfiT-like"/>
</dbReference>
<dbReference type="SUPFAM" id="SSF109854">
    <property type="entry name" value="DinB/YfiT-like putative metalloenzymes"/>
    <property type="match status" value="1"/>
</dbReference>
<dbReference type="Proteomes" id="UP001501183">
    <property type="component" value="Unassembled WGS sequence"/>
</dbReference>
<dbReference type="Pfam" id="PF04978">
    <property type="entry name" value="MST"/>
    <property type="match status" value="1"/>
</dbReference>
<proteinExistence type="predicted"/>